<keyword evidence="3" id="KW-0472">Membrane</keyword>
<dbReference type="Proteomes" id="UP000024837">
    <property type="component" value="Unassembled WGS sequence"/>
</dbReference>
<keyword evidence="3" id="KW-0812">Transmembrane</keyword>
<accession>W7I8L9</accession>
<feature type="coiled-coil region" evidence="1">
    <location>
        <begin position="358"/>
        <end position="414"/>
    </location>
</feature>
<keyword evidence="1" id="KW-0175">Coiled coil</keyword>
<evidence type="ECO:0000313" key="5">
    <source>
        <dbReference type="Proteomes" id="UP000024837"/>
    </source>
</evidence>
<dbReference type="AlphaFoldDB" id="W7I8L9"/>
<dbReference type="EMBL" id="KI966372">
    <property type="protein sequence ID" value="EWC48653.1"/>
    <property type="molecule type" value="Genomic_DNA"/>
</dbReference>
<dbReference type="OrthoDB" id="5355693at2759"/>
<reference evidence="4 5" key="1">
    <citation type="submission" date="2013-05" db="EMBL/GenBank/DDBJ databases">
        <title>Drechslerella stenobrocha genome reveals carnivorous origination and mechanical trapping mechanism of predatory fungi.</title>
        <authorList>
            <person name="Liu X."/>
            <person name="Zhang W."/>
            <person name="Liu K."/>
        </authorList>
    </citation>
    <scope>NUCLEOTIDE SEQUENCE [LARGE SCALE GENOMIC DNA]</scope>
    <source>
        <strain evidence="4 5">248</strain>
    </source>
</reference>
<organism evidence="4 5">
    <name type="scientific">Drechslerella stenobrocha 248</name>
    <dbReference type="NCBI Taxonomy" id="1043628"/>
    <lineage>
        <taxon>Eukaryota</taxon>
        <taxon>Fungi</taxon>
        <taxon>Dikarya</taxon>
        <taxon>Ascomycota</taxon>
        <taxon>Pezizomycotina</taxon>
        <taxon>Orbiliomycetes</taxon>
        <taxon>Orbiliales</taxon>
        <taxon>Orbiliaceae</taxon>
        <taxon>Drechslerella</taxon>
    </lineage>
</organism>
<feature type="transmembrane region" description="Helical" evidence="3">
    <location>
        <begin position="58"/>
        <end position="82"/>
    </location>
</feature>
<evidence type="ECO:0000256" key="2">
    <source>
        <dbReference type="SAM" id="MobiDB-lite"/>
    </source>
</evidence>
<gene>
    <name evidence="4" type="ORF">DRE_01875</name>
</gene>
<feature type="region of interest" description="Disordered" evidence="2">
    <location>
        <begin position="424"/>
        <end position="474"/>
    </location>
</feature>
<sequence>MSGVPAPSALHRLLSPSSSSNLLARAMSTHLLPATNANLDLDFGLDLDLDDNTPKASAFAFLAIVLAIFLLVLCSHFFYLYVVRIEPYYYSVQSDVDPSLWHVERIVPLRERIRRWRGFPRSNSDAFRDEDLERVRRALLVRGWRGRVNSDGTPNRNHRPVDDRAVAAGAWGYGYQQQQQYACRRDNDQDVEAGPRQYIETEDTPFWKERRWGHTNYGTYDAFGGVGASPSERRKMMMYAFAATGPKTRGSNVVPGISSSQWPSGVATPEFGSMSKSGSGAGGTGYGLAAAFSYHPSPRNTRFVTPPIRASSKILEALNAMNVIYTAGAGGQIRLRYPTDRTAKFPDEDLQEHYRGLCEAEDAALRELEEARDAAAVEHTYGVCEGQEREPDHAKRVIEKLTELEKKLLQAVKRRTLFADRFAARDDAGVGEERGESSRGPSVSEPPPPYTDVDEGGLLFDDDDMRPVSSSRGG</sequence>
<dbReference type="HOGENOM" id="CLU_631649_0_0_1"/>
<keyword evidence="5" id="KW-1185">Reference proteome</keyword>
<keyword evidence="3" id="KW-1133">Transmembrane helix</keyword>
<evidence type="ECO:0000256" key="1">
    <source>
        <dbReference type="SAM" id="Coils"/>
    </source>
</evidence>
<protein>
    <submittedName>
        <fullName evidence="4">Uncharacterized protein</fullName>
    </submittedName>
</protein>
<name>W7I8L9_9PEZI</name>
<evidence type="ECO:0000256" key="3">
    <source>
        <dbReference type="SAM" id="Phobius"/>
    </source>
</evidence>
<evidence type="ECO:0000313" key="4">
    <source>
        <dbReference type="EMBL" id="EWC48653.1"/>
    </source>
</evidence>
<feature type="compositionally biased region" description="Acidic residues" evidence="2">
    <location>
        <begin position="452"/>
        <end position="464"/>
    </location>
</feature>
<feature type="compositionally biased region" description="Basic and acidic residues" evidence="2">
    <location>
        <begin position="424"/>
        <end position="437"/>
    </location>
</feature>
<proteinExistence type="predicted"/>